<dbReference type="PANTHER" id="PTHR35603">
    <property type="match status" value="1"/>
</dbReference>
<reference evidence="5" key="1">
    <citation type="submission" date="2020-03" db="EMBL/GenBank/DDBJ databases">
        <authorList>
            <person name="Guo F."/>
        </authorList>
    </citation>
    <scope>NUCLEOTIDE SEQUENCE</scope>
    <source>
        <strain evidence="5">JCM 30134</strain>
    </source>
</reference>
<dbReference type="RefSeq" id="WP_167182818.1">
    <property type="nucleotide sequence ID" value="NZ_JAAONZ010000003.1"/>
</dbReference>
<proteinExistence type="predicted"/>
<dbReference type="EMBL" id="JAAONZ010000003">
    <property type="protein sequence ID" value="NHO64965.1"/>
    <property type="molecule type" value="Genomic_DNA"/>
</dbReference>
<evidence type="ECO:0000313" key="6">
    <source>
        <dbReference type="Proteomes" id="UP000787472"/>
    </source>
</evidence>
<comment type="subcellular location">
    <subcellularLocation>
        <location evidence="1">Membrane</location>
    </subcellularLocation>
</comment>
<accession>A0A9E5JUT0</accession>
<keyword evidence="2" id="KW-0472">Membrane</keyword>
<feature type="domain" description="Glycine zipper 2TM" evidence="4">
    <location>
        <begin position="95"/>
        <end position="135"/>
    </location>
</feature>
<dbReference type="AlphaFoldDB" id="A0A9E5JUT0"/>
<sequence>MKKTLNRTLTQSLLTAVCLTTIALPVAAGGPWKDHPRHDKNHPVHGQYGSYERTAYAKVTQVEPIYQTISRDVPERSCRLETRYIQQSRHQSYTPAILGTIIGGAIGNEVGHSNTNKKVGTVVGGVLGATLARDWSNSRQSGEERSRPVSEEVCEVNYRTEYEEQIVGYNVTYRYDGERYQTRTEHHPGKRIQVAVSVKPLYR</sequence>
<dbReference type="InterPro" id="IPR008816">
    <property type="entry name" value="Gly_zipper_2TM_dom"/>
</dbReference>
<dbReference type="InterPro" id="IPR051407">
    <property type="entry name" value="Bact_OM_lipoprot/Surf_antigen"/>
</dbReference>
<keyword evidence="6" id="KW-1185">Reference proteome</keyword>
<dbReference type="PANTHER" id="PTHR35603:SF2">
    <property type="entry name" value="OUTER MEMBRANE LIPOPROTEIN"/>
    <property type="match status" value="1"/>
</dbReference>
<evidence type="ECO:0000259" key="4">
    <source>
        <dbReference type="Pfam" id="PF05433"/>
    </source>
</evidence>
<feature type="chain" id="PRO_5039163131" evidence="3">
    <location>
        <begin position="29"/>
        <end position="203"/>
    </location>
</feature>
<evidence type="ECO:0000256" key="2">
    <source>
        <dbReference type="ARBA" id="ARBA00023136"/>
    </source>
</evidence>
<evidence type="ECO:0000256" key="3">
    <source>
        <dbReference type="SAM" id="SignalP"/>
    </source>
</evidence>
<protein>
    <submittedName>
        <fullName evidence="5">Glycine zipper 2TM domain-containing protein</fullName>
    </submittedName>
</protein>
<evidence type="ECO:0000256" key="1">
    <source>
        <dbReference type="ARBA" id="ARBA00004370"/>
    </source>
</evidence>
<dbReference type="GO" id="GO:0019867">
    <property type="term" value="C:outer membrane"/>
    <property type="evidence" value="ECO:0007669"/>
    <property type="project" value="InterPro"/>
</dbReference>
<gene>
    <name evidence="5" type="ORF">G8770_05345</name>
</gene>
<comment type="caution">
    <text evidence="5">The sequence shown here is derived from an EMBL/GenBank/DDBJ whole genome shotgun (WGS) entry which is preliminary data.</text>
</comment>
<keyword evidence="3" id="KW-0732">Signal</keyword>
<dbReference type="Proteomes" id="UP000787472">
    <property type="component" value="Unassembled WGS sequence"/>
</dbReference>
<dbReference type="Pfam" id="PF05433">
    <property type="entry name" value="Rick_17kDa_Anti"/>
    <property type="match status" value="1"/>
</dbReference>
<feature type="signal peptide" evidence="3">
    <location>
        <begin position="1"/>
        <end position="28"/>
    </location>
</feature>
<organism evidence="5 6">
    <name type="scientific">Pseudomaricurvus hydrocarbonicus</name>
    <dbReference type="NCBI Taxonomy" id="1470433"/>
    <lineage>
        <taxon>Bacteria</taxon>
        <taxon>Pseudomonadati</taxon>
        <taxon>Pseudomonadota</taxon>
        <taxon>Gammaproteobacteria</taxon>
        <taxon>Cellvibrionales</taxon>
        <taxon>Cellvibrionaceae</taxon>
        <taxon>Pseudomaricurvus</taxon>
    </lineage>
</organism>
<evidence type="ECO:0000313" key="5">
    <source>
        <dbReference type="EMBL" id="NHO64965.1"/>
    </source>
</evidence>
<name>A0A9E5JUT0_9GAMM</name>